<reference evidence="3" key="2">
    <citation type="submission" date="2025-09" db="UniProtKB">
        <authorList>
            <consortium name="Ensembl"/>
        </authorList>
    </citation>
    <scope>IDENTIFICATION</scope>
</reference>
<feature type="region of interest" description="Disordered" evidence="2">
    <location>
        <begin position="161"/>
        <end position="181"/>
    </location>
</feature>
<protein>
    <submittedName>
        <fullName evidence="3">Si:dkey-243i1.1</fullName>
    </submittedName>
</protein>
<organism evidence="3 4">
    <name type="scientific">Cyprinus carpio</name>
    <name type="common">Common carp</name>
    <dbReference type="NCBI Taxonomy" id="7962"/>
    <lineage>
        <taxon>Eukaryota</taxon>
        <taxon>Metazoa</taxon>
        <taxon>Chordata</taxon>
        <taxon>Craniata</taxon>
        <taxon>Vertebrata</taxon>
        <taxon>Euteleostomi</taxon>
        <taxon>Actinopterygii</taxon>
        <taxon>Neopterygii</taxon>
        <taxon>Teleostei</taxon>
        <taxon>Ostariophysi</taxon>
        <taxon>Cypriniformes</taxon>
        <taxon>Cyprinidae</taxon>
        <taxon>Cyprininae</taxon>
        <taxon>Cyprinus</taxon>
    </lineage>
</organism>
<evidence type="ECO:0000313" key="4">
    <source>
        <dbReference type="Proteomes" id="UP000694427"/>
    </source>
</evidence>
<dbReference type="AlphaFoldDB" id="A0A8C1MJ25"/>
<dbReference type="GO" id="GO:0071539">
    <property type="term" value="P:protein localization to centrosome"/>
    <property type="evidence" value="ECO:0007669"/>
    <property type="project" value="TreeGrafter"/>
</dbReference>
<feature type="region of interest" description="Disordered" evidence="2">
    <location>
        <begin position="362"/>
        <end position="400"/>
    </location>
</feature>
<dbReference type="GO" id="GO:0007099">
    <property type="term" value="P:centriole replication"/>
    <property type="evidence" value="ECO:0007669"/>
    <property type="project" value="InterPro"/>
</dbReference>
<proteinExistence type="predicted"/>
<dbReference type="PANTHER" id="PTHR15732">
    <property type="entry name" value="PROTEIN MOONRAKER"/>
    <property type="match status" value="1"/>
</dbReference>
<feature type="compositionally biased region" description="Polar residues" evidence="2">
    <location>
        <begin position="161"/>
        <end position="172"/>
    </location>
</feature>
<dbReference type="Proteomes" id="UP000694427">
    <property type="component" value="Unplaced"/>
</dbReference>
<dbReference type="Pfam" id="PF15718">
    <property type="entry name" value="MNR"/>
    <property type="match status" value="2"/>
</dbReference>
<name>A0A8C1MJ25_CYPCA</name>
<dbReference type="Ensembl" id="ENSCCRT00010086209.1">
    <property type="protein sequence ID" value="ENSCCRP00010077688.1"/>
    <property type="gene ID" value="ENSCCRG00010033973.1"/>
</dbReference>
<accession>A0A8C1MJ25</accession>
<reference evidence="3" key="1">
    <citation type="submission" date="2025-08" db="UniProtKB">
        <authorList>
            <consortium name="Ensembl"/>
        </authorList>
    </citation>
    <scope>IDENTIFICATION</scope>
</reference>
<keyword evidence="4" id="KW-1185">Reference proteome</keyword>
<dbReference type="PANTHER" id="PTHR15732:SF4">
    <property type="entry name" value="PROTEIN MOONRAKER"/>
    <property type="match status" value="1"/>
</dbReference>
<evidence type="ECO:0000256" key="2">
    <source>
        <dbReference type="SAM" id="MobiDB-lite"/>
    </source>
</evidence>
<feature type="coiled-coil region" evidence="1">
    <location>
        <begin position="241"/>
        <end position="268"/>
    </location>
</feature>
<sequence length="563" mass="62743">MISDFQRGSAMTTVNREWIQKGSSGSQMTGLQTQLQFSNTVAASVLNRATRVGPPSPIIIEKLIPRPERQDDLESCSSSVRLSVLSEERLQAAVRLARRDLRRKHQESISCMSPEPAERSQNISPERSNIDHSPHAVHPKMSGPKKQLKNGAQVLVYTPHQPNSQLKQSQPPTKVLDPRVNSGEPQLTQEIRKLQKELSTYVQRIEQLANKGRAVEVQEPEEKQRMEVRRQEQAARSARIIYVLQQQVKGIQEDLDKLRSQNVKHTQKSRAMDRLAAAHRGAVRAMQVFINQLSDPAENRVPTHCKELGQLIRQLSLCSAKAEVGQGSAVPETALDILQKLEVMYHTLSLIQQASHVRDASFQQPTVSSRLRENQVPQKEPTVPWIPTSPHSPPRPRSVHPAPSSIFVLHTGLYIIATLCSSNKYEYIHLCSAVSSRPEPRCLAASDTSILDEESLTLNDPSHPVPAGGGSTRGVNLTVPPSMQRSIQKYRENHDAFLRLVSHEALGSFNPWAIADSLADELMAEALADVAAEFQDVCEEYAEAVFTSEFLHLLINNLQAMTL</sequence>
<keyword evidence="1" id="KW-0175">Coiled coil</keyword>
<feature type="region of interest" description="Disordered" evidence="2">
    <location>
        <begin position="106"/>
        <end position="146"/>
    </location>
</feature>
<dbReference type="InterPro" id="IPR031447">
    <property type="entry name" value="MNR"/>
</dbReference>
<dbReference type="GO" id="GO:0034451">
    <property type="term" value="C:centriolar satellite"/>
    <property type="evidence" value="ECO:0007669"/>
    <property type="project" value="TreeGrafter"/>
</dbReference>
<evidence type="ECO:0000313" key="3">
    <source>
        <dbReference type="Ensembl" id="ENSCCRP00010077688.1"/>
    </source>
</evidence>
<evidence type="ECO:0000256" key="1">
    <source>
        <dbReference type="SAM" id="Coils"/>
    </source>
</evidence>